<evidence type="ECO:0000313" key="7">
    <source>
        <dbReference type="Proteomes" id="UP000683360"/>
    </source>
</evidence>
<dbReference type="PANTHER" id="PTHR25462">
    <property type="entry name" value="BONUS, ISOFORM C-RELATED"/>
    <property type="match status" value="1"/>
</dbReference>
<dbReference type="CDD" id="cd19757">
    <property type="entry name" value="Bbox1"/>
    <property type="match status" value="1"/>
</dbReference>
<dbReference type="Gene3D" id="3.30.160.60">
    <property type="entry name" value="Classic Zinc Finger"/>
    <property type="match status" value="1"/>
</dbReference>
<dbReference type="AlphaFoldDB" id="A0A8S3UHI2"/>
<keyword evidence="1" id="KW-0677">Repeat</keyword>
<keyword evidence="2" id="KW-0863">Zinc-finger</keyword>
<dbReference type="EMBL" id="CAJPWZ010002595">
    <property type="protein sequence ID" value="CAG2241770.1"/>
    <property type="molecule type" value="Genomic_DNA"/>
</dbReference>
<evidence type="ECO:0000256" key="3">
    <source>
        <dbReference type="PROSITE-ProRule" id="PRU00504"/>
    </source>
</evidence>
<evidence type="ECO:0000256" key="4">
    <source>
        <dbReference type="SAM" id="Coils"/>
    </source>
</evidence>
<dbReference type="SMART" id="SM00336">
    <property type="entry name" value="BBOX"/>
    <property type="match status" value="2"/>
</dbReference>
<evidence type="ECO:0000256" key="2">
    <source>
        <dbReference type="PROSITE-ProRule" id="PRU00024"/>
    </source>
</evidence>
<protein>
    <recommendedName>
        <fullName evidence="5">B box-type domain-containing protein</fullName>
    </recommendedName>
</protein>
<name>A0A8S3UHI2_MYTED</name>
<dbReference type="SUPFAM" id="SSF101898">
    <property type="entry name" value="NHL repeat"/>
    <property type="match status" value="1"/>
</dbReference>
<dbReference type="GO" id="GO:0061630">
    <property type="term" value="F:ubiquitin protein ligase activity"/>
    <property type="evidence" value="ECO:0007669"/>
    <property type="project" value="TreeGrafter"/>
</dbReference>
<dbReference type="GO" id="GO:0008270">
    <property type="term" value="F:zinc ion binding"/>
    <property type="evidence" value="ECO:0007669"/>
    <property type="project" value="UniProtKB-KW"/>
</dbReference>
<accession>A0A8S3UHI2</accession>
<feature type="coiled-coil region" evidence="4">
    <location>
        <begin position="147"/>
        <end position="207"/>
    </location>
</feature>
<keyword evidence="7" id="KW-1185">Reference proteome</keyword>
<dbReference type="Gene3D" id="2.120.10.30">
    <property type="entry name" value="TolB, C-terminal domain"/>
    <property type="match status" value="1"/>
</dbReference>
<keyword evidence="2" id="KW-0862">Zinc</keyword>
<keyword evidence="2" id="KW-0479">Metal-binding</keyword>
<dbReference type="InterPro" id="IPR047153">
    <property type="entry name" value="TRIM45/56/19-like"/>
</dbReference>
<evidence type="ECO:0000313" key="6">
    <source>
        <dbReference type="EMBL" id="CAG2241770.1"/>
    </source>
</evidence>
<dbReference type="PROSITE" id="PS51125">
    <property type="entry name" value="NHL"/>
    <property type="match status" value="1"/>
</dbReference>
<dbReference type="OrthoDB" id="6081592at2759"/>
<evidence type="ECO:0000259" key="5">
    <source>
        <dbReference type="PROSITE" id="PS50119"/>
    </source>
</evidence>
<reference evidence="6" key="1">
    <citation type="submission" date="2021-03" db="EMBL/GenBank/DDBJ databases">
        <authorList>
            <person name="Bekaert M."/>
        </authorList>
    </citation>
    <scope>NUCLEOTIDE SEQUENCE</scope>
</reference>
<evidence type="ECO:0000256" key="1">
    <source>
        <dbReference type="ARBA" id="ARBA00022737"/>
    </source>
</evidence>
<dbReference type="PANTHER" id="PTHR25462:SF296">
    <property type="entry name" value="MEIOTIC P26, ISOFORM F"/>
    <property type="match status" value="1"/>
</dbReference>
<dbReference type="SUPFAM" id="SSF57845">
    <property type="entry name" value="B-box zinc-binding domain"/>
    <property type="match status" value="1"/>
</dbReference>
<dbReference type="InterPro" id="IPR001258">
    <property type="entry name" value="NHL_repeat"/>
</dbReference>
<proteinExistence type="predicted"/>
<comment type="caution">
    <text evidence="6">The sequence shown here is derived from an EMBL/GenBank/DDBJ whole genome shotgun (WGS) entry which is preliminary data.</text>
</comment>
<dbReference type="InterPro" id="IPR000315">
    <property type="entry name" value="Znf_B-box"/>
</dbReference>
<dbReference type="PROSITE" id="PS50119">
    <property type="entry name" value="ZF_BBOX"/>
    <property type="match status" value="1"/>
</dbReference>
<sequence>MAESTNTNQAQDVIRCMHCNHSEAEYRCVPCGDRMCQNCKRLHSLDAYFASHEVVSIRESSSLDQKCQDHPLFRIESGCDDCKVPICAECKIKTHRNHKYISKDDLFDDTRKSLLKNVKKMKEKENKVESFLANTKQNKSKIYEDVRKAMKKQVDLCKRNADALLRESIKKLDDMEKTDVSKVAEYQNMLKEKLNELKVNIETSEVALERSTPVDLILFCKYGLQVSDTKIKDTFSFTYPSFKEGDVSLTEKIFGTLTSSKVEWKPFNKARKSSTTTLMQRPKTAPVKQQQKENIVDSCFLRQSLDVATTPRVQQGFKELPRCIAEFDSPYSMLFHISYCGQDQVYVSGSGKNITLLDIKGKKLKTINTAREVLGFTVAYNQIIIYSDGNAGVVEVAMDKSRKTIFTYHGADPWDICCSKSGNYLVCLIPYSSIDTTEDKCGLVVEFDKTGTIKREINCDRQNNPIYREPKFVCENTNKDVCVSDCFIRKVVVVNAFGIVRFRYGGQLDLKTCSPFSPRGIASDCRGNILVADKDNNFIHLLNQEGHFITYILTVVDGITKPWSICVDPDDRIWVAEENDTPQEVRRKAKVKVFNDLRL</sequence>
<dbReference type="Proteomes" id="UP000683360">
    <property type="component" value="Unassembled WGS sequence"/>
</dbReference>
<dbReference type="InterPro" id="IPR011042">
    <property type="entry name" value="6-blade_b-propeller_TolB-like"/>
</dbReference>
<feature type="repeat" description="NHL" evidence="3">
    <location>
        <begin position="517"/>
        <end position="545"/>
    </location>
</feature>
<gene>
    <name evidence="6" type="ORF">MEDL_53992</name>
</gene>
<organism evidence="6 7">
    <name type="scientific">Mytilus edulis</name>
    <name type="common">Blue mussel</name>
    <dbReference type="NCBI Taxonomy" id="6550"/>
    <lineage>
        <taxon>Eukaryota</taxon>
        <taxon>Metazoa</taxon>
        <taxon>Spiralia</taxon>
        <taxon>Lophotrochozoa</taxon>
        <taxon>Mollusca</taxon>
        <taxon>Bivalvia</taxon>
        <taxon>Autobranchia</taxon>
        <taxon>Pteriomorphia</taxon>
        <taxon>Mytilida</taxon>
        <taxon>Mytiloidea</taxon>
        <taxon>Mytilidae</taxon>
        <taxon>Mytilinae</taxon>
        <taxon>Mytilus</taxon>
    </lineage>
</organism>
<dbReference type="Pfam" id="PF00643">
    <property type="entry name" value="zf-B_box"/>
    <property type="match status" value="2"/>
</dbReference>
<keyword evidence="4" id="KW-0175">Coiled coil</keyword>
<feature type="domain" description="B box-type" evidence="5">
    <location>
        <begin position="11"/>
        <end position="57"/>
    </location>
</feature>